<dbReference type="Proteomes" id="UP000026915">
    <property type="component" value="Chromosome 4"/>
</dbReference>
<accession>A0A061ENH5</accession>
<dbReference type="EMBL" id="CM001882">
    <property type="protein sequence ID" value="EOY06178.1"/>
    <property type="molecule type" value="Genomic_DNA"/>
</dbReference>
<dbReference type="Gramene" id="EOY06178">
    <property type="protein sequence ID" value="EOY06178"/>
    <property type="gene ID" value="TCM_020989"/>
</dbReference>
<reference evidence="2 3" key="1">
    <citation type="journal article" date="2013" name="Genome Biol.">
        <title>The genome sequence of the most widely cultivated cacao type and its use to identify candidate genes regulating pod color.</title>
        <authorList>
            <person name="Motamayor J.C."/>
            <person name="Mockaitis K."/>
            <person name="Schmutz J."/>
            <person name="Haiminen N."/>
            <person name="Iii D.L."/>
            <person name="Cornejo O."/>
            <person name="Findley S.D."/>
            <person name="Zheng P."/>
            <person name="Utro F."/>
            <person name="Royaert S."/>
            <person name="Saski C."/>
            <person name="Jenkins J."/>
            <person name="Podicheti R."/>
            <person name="Zhao M."/>
            <person name="Scheffler B.E."/>
            <person name="Stack J.C."/>
            <person name="Feltus F.A."/>
            <person name="Mustiga G.M."/>
            <person name="Amores F."/>
            <person name="Phillips W."/>
            <person name="Marelli J.P."/>
            <person name="May G.D."/>
            <person name="Shapiro H."/>
            <person name="Ma J."/>
            <person name="Bustamante C.D."/>
            <person name="Schnell R.J."/>
            <person name="Main D."/>
            <person name="Gilbert D."/>
            <person name="Parida L."/>
            <person name="Kuhn D.N."/>
        </authorList>
    </citation>
    <scope>NUCLEOTIDE SEQUENCE [LARGE SCALE GENOMIC DNA]</scope>
    <source>
        <strain evidence="3">cv. Matina 1-6</strain>
    </source>
</reference>
<keyword evidence="3" id="KW-1185">Reference proteome</keyword>
<proteinExistence type="predicted"/>
<feature type="transmembrane region" description="Helical" evidence="1">
    <location>
        <begin position="71"/>
        <end position="95"/>
    </location>
</feature>
<organism evidence="2 3">
    <name type="scientific">Theobroma cacao</name>
    <name type="common">Cacao</name>
    <name type="synonym">Cocoa</name>
    <dbReference type="NCBI Taxonomy" id="3641"/>
    <lineage>
        <taxon>Eukaryota</taxon>
        <taxon>Viridiplantae</taxon>
        <taxon>Streptophyta</taxon>
        <taxon>Embryophyta</taxon>
        <taxon>Tracheophyta</taxon>
        <taxon>Spermatophyta</taxon>
        <taxon>Magnoliopsida</taxon>
        <taxon>eudicotyledons</taxon>
        <taxon>Gunneridae</taxon>
        <taxon>Pentapetalae</taxon>
        <taxon>rosids</taxon>
        <taxon>malvids</taxon>
        <taxon>Malvales</taxon>
        <taxon>Malvaceae</taxon>
        <taxon>Byttnerioideae</taxon>
        <taxon>Theobroma</taxon>
    </lineage>
</organism>
<evidence type="ECO:0000313" key="2">
    <source>
        <dbReference type="EMBL" id="EOY06178.1"/>
    </source>
</evidence>
<dbReference type="HOGENOM" id="CLU_2201824_0_0_1"/>
<keyword evidence="1" id="KW-0472">Membrane</keyword>
<keyword evidence="1" id="KW-0812">Transmembrane</keyword>
<keyword evidence="1" id="KW-1133">Transmembrane helix</keyword>
<protein>
    <submittedName>
        <fullName evidence="2">Uncharacterized protein</fullName>
    </submittedName>
</protein>
<feature type="transmembrane region" description="Helical" evidence="1">
    <location>
        <begin position="20"/>
        <end position="36"/>
    </location>
</feature>
<dbReference type="InParanoid" id="A0A061ENH5"/>
<dbReference type="AlphaFoldDB" id="A0A061ENH5"/>
<gene>
    <name evidence="2" type="ORF">TCM_020989</name>
</gene>
<sequence length="108" mass="12695">MHNFKVKFLSHLISLERNGMVVVVFTFTNSLFVFSLRKRSQELGKLVGWFLKRDHFVLNEHNLGLDYSAFVLYQCFWSMMILSPSLSLFLLEFALKKLFDGRVRLSEA</sequence>
<name>A0A061ENH5_THECC</name>
<evidence type="ECO:0000256" key="1">
    <source>
        <dbReference type="SAM" id="Phobius"/>
    </source>
</evidence>
<evidence type="ECO:0000313" key="3">
    <source>
        <dbReference type="Proteomes" id="UP000026915"/>
    </source>
</evidence>